<dbReference type="EMBL" id="VSRR010017778">
    <property type="protein sequence ID" value="MPC60670.1"/>
    <property type="molecule type" value="Genomic_DNA"/>
</dbReference>
<protein>
    <submittedName>
        <fullName evidence="1">Uncharacterized protein</fullName>
    </submittedName>
</protein>
<comment type="caution">
    <text evidence="1">The sequence shown here is derived from an EMBL/GenBank/DDBJ whole genome shotgun (WGS) entry which is preliminary data.</text>
</comment>
<organism evidence="1 2">
    <name type="scientific">Portunus trituberculatus</name>
    <name type="common">Swimming crab</name>
    <name type="synonym">Neptunus trituberculatus</name>
    <dbReference type="NCBI Taxonomy" id="210409"/>
    <lineage>
        <taxon>Eukaryota</taxon>
        <taxon>Metazoa</taxon>
        <taxon>Ecdysozoa</taxon>
        <taxon>Arthropoda</taxon>
        <taxon>Crustacea</taxon>
        <taxon>Multicrustacea</taxon>
        <taxon>Malacostraca</taxon>
        <taxon>Eumalacostraca</taxon>
        <taxon>Eucarida</taxon>
        <taxon>Decapoda</taxon>
        <taxon>Pleocyemata</taxon>
        <taxon>Brachyura</taxon>
        <taxon>Eubrachyura</taxon>
        <taxon>Portunoidea</taxon>
        <taxon>Portunidae</taxon>
        <taxon>Portuninae</taxon>
        <taxon>Portunus</taxon>
    </lineage>
</organism>
<dbReference type="AlphaFoldDB" id="A0A5B7GKF3"/>
<keyword evidence="2" id="KW-1185">Reference proteome</keyword>
<proteinExistence type="predicted"/>
<gene>
    <name evidence="1" type="ORF">E2C01_054726</name>
</gene>
<evidence type="ECO:0000313" key="2">
    <source>
        <dbReference type="Proteomes" id="UP000324222"/>
    </source>
</evidence>
<reference evidence="1 2" key="1">
    <citation type="submission" date="2019-05" db="EMBL/GenBank/DDBJ databases">
        <title>Another draft genome of Portunus trituberculatus and its Hox gene families provides insights of decapod evolution.</title>
        <authorList>
            <person name="Jeong J.-H."/>
            <person name="Song I."/>
            <person name="Kim S."/>
            <person name="Choi T."/>
            <person name="Kim D."/>
            <person name="Ryu S."/>
            <person name="Kim W."/>
        </authorList>
    </citation>
    <scope>NUCLEOTIDE SEQUENCE [LARGE SCALE GENOMIC DNA]</scope>
    <source>
        <tissue evidence="1">Muscle</tissue>
    </source>
</reference>
<evidence type="ECO:0000313" key="1">
    <source>
        <dbReference type="EMBL" id="MPC60670.1"/>
    </source>
</evidence>
<dbReference type="Proteomes" id="UP000324222">
    <property type="component" value="Unassembled WGS sequence"/>
</dbReference>
<name>A0A5B7GKF3_PORTR</name>
<accession>A0A5B7GKF3</accession>
<sequence length="182" mass="20315">MTREAKDLQTILNYFFEGILFSQDSTVLRSLSSRVIANKSVNVEEAESVGHALLKSMQGKSVAEHKFWKKDQATTLAASTYIAVEGECLEIDPTQLFQRLFFFLVGTGTVDTESLFTYELSTYHTALFNHNLLMRLPDKASLQSGLVDKVPSCLVNQCPDDVVYVLDGGALLQRLPWSNQTT</sequence>